<dbReference type="PANTHER" id="PTHR37540:SF5">
    <property type="entry name" value="TRANSCRIPTION FACTOR DOMAIN-CONTAINING PROTEIN"/>
    <property type="match status" value="1"/>
</dbReference>
<dbReference type="Proteomes" id="UP000554235">
    <property type="component" value="Unassembled WGS sequence"/>
</dbReference>
<dbReference type="EMBL" id="JAADYS010003197">
    <property type="protein sequence ID" value="KAF4449564.1"/>
    <property type="molecule type" value="Genomic_DNA"/>
</dbReference>
<evidence type="ECO:0000313" key="3">
    <source>
        <dbReference type="EMBL" id="KAF4449564.1"/>
    </source>
</evidence>
<dbReference type="PANTHER" id="PTHR37540">
    <property type="entry name" value="TRANSCRIPTION FACTOR (ACR-2), PUTATIVE-RELATED-RELATED"/>
    <property type="match status" value="1"/>
</dbReference>
<feature type="region of interest" description="Disordered" evidence="2">
    <location>
        <begin position="98"/>
        <end position="117"/>
    </location>
</feature>
<reference evidence="3 4" key="1">
    <citation type="submission" date="2020-01" db="EMBL/GenBank/DDBJ databases">
        <title>Identification and distribution of gene clusters putatively required for synthesis of sphingolipid metabolism inhibitors in phylogenetically diverse species of the filamentous fungus Fusarium.</title>
        <authorList>
            <person name="Kim H.-S."/>
            <person name="Busman M."/>
            <person name="Brown D.W."/>
            <person name="Divon H."/>
            <person name="Uhlig S."/>
            <person name="Proctor R.H."/>
        </authorList>
    </citation>
    <scope>NUCLEOTIDE SEQUENCE [LARGE SCALE GENOMIC DNA]</scope>
    <source>
        <strain evidence="3 4">NRRL 20459</strain>
    </source>
</reference>
<accession>A0A8H4NSH9</accession>
<gene>
    <name evidence="3" type="ORF">FALBO_16629</name>
</gene>
<proteinExistence type="predicted"/>
<dbReference type="AlphaFoldDB" id="A0A8H4NSH9"/>
<keyword evidence="4" id="KW-1185">Reference proteome</keyword>
<evidence type="ECO:0000256" key="1">
    <source>
        <dbReference type="ARBA" id="ARBA00023242"/>
    </source>
</evidence>
<name>A0A8H4NSH9_9HYPO</name>
<comment type="caution">
    <text evidence="3">The sequence shown here is derived from an EMBL/GenBank/DDBJ whole genome shotgun (WGS) entry which is preliminary data.</text>
</comment>
<feature type="compositionally biased region" description="Polar residues" evidence="2">
    <location>
        <begin position="98"/>
        <end position="114"/>
    </location>
</feature>
<dbReference type="InterPro" id="IPR021858">
    <property type="entry name" value="Fun_TF"/>
</dbReference>
<evidence type="ECO:0000313" key="4">
    <source>
        <dbReference type="Proteomes" id="UP000554235"/>
    </source>
</evidence>
<dbReference type="Pfam" id="PF11951">
    <property type="entry name" value="Fungal_trans_2"/>
    <property type="match status" value="1"/>
</dbReference>
<protein>
    <submittedName>
        <fullName evidence="3">Uncharacterized protein</fullName>
    </submittedName>
</protein>
<keyword evidence="1" id="KW-0539">Nucleus</keyword>
<sequence length="506" mass="56860">MTPSRQTVVQAPKSNLMFVNVTRPDEIKDRKTQRKIHRHVMKPIGLTRRKKPRNQKIQLHIESESPEGKPLPLNTTSDVTVVASKSDKNDRETLTLYLQQNTPPDSSKGNTPSPWNADHGVHYSHTSARAHRIIDFLKSGNAPTCQLLRELGFTLAIIDDAAMHVALACLSIQKGRSRKRTVQESDTSLEHYNTSVTIVNQQIQNISSTVGDAIIGIIIGLASYDLCLHNFDRWSVHMAGLQKLIEMRGGIEKISSRYLQTALIWSDLIGSMSLDSPRRFSLPGSVVISFQTDSTSLVLDRLIYTLQGRFPDQADVCTILGSLASLQEMATGKSKEEWTEDSNLNQALHAITEDILSLPRYAIPDEVDASSTELTIRESIRLASMLFLTEPAMFYMGHGNGNRVTPIHRGRLPNLLRSLAADWTDLEELELWVLVICALTEVDEERDWAVSQIIGRMQTRGLDWDGVLVELRQITWMDTIWSEDTDELRAKIELTRHVLGIVELQG</sequence>
<dbReference type="OrthoDB" id="3469225at2759"/>
<evidence type="ECO:0000256" key="2">
    <source>
        <dbReference type="SAM" id="MobiDB-lite"/>
    </source>
</evidence>
<organism evidence="3 4">
    <name type="scientific">Fusarium albosuccineum</name>
    <dbReference type="NCBI Taxonomy" id="1237068"/>
    <lineage>
        <taxon>Eukaryota</taxon>
        <taxon>Fungi</taxon>
        <taxon>Dikarya</taxon>
        <taxon>Ascomycota</taxon>
        <taxon>Pezizomycotina</taxon>
        <taxon>Sordariomycetes</taxon>
        <taxon>Hypocreomycetidae</taxon>
        <taxon>Hypocreales</taxon>
        <taxon>Nectriaceae</taxon>
        <taxon>Fusarium</taxon>
        <taxon>Fusarium decemcellulare species complex</taxon>
    </lineage>
</organism>